<name>A0ABY1NAC9_9RHOB</name>
<feature type="domain" description="NADPH-dependent FMN reductase-like" evidence="1">
    <location>
        <begin position="4"/>
        <end position="132"/>
    </location>
</feature>
<gene>
    <name evidence="2" type="ORF">SAMN06265373_101472</name>
</gene>
<proteinExistence type="predicted"/>
<dbReference type="InterPro" id="IPR050712">
    <property type="entry name" value="NAD(P)H-dep_reductase"/>
</dbReference>
<dbReference type="Proteomes" id="UP001157961">
    <property type="component" value="Unassembled WGS sequence"/>
</dbReference>
<dbReference type="SUPFAM" id="SSF52218">
    <property type="entry name" value="Flavoproteins"/>
    <property type="match status" value="1"/>
</dbReference>
<evidence type="ECO:0000259" key="1">
    <source>
        <dbReference type="Pfam" id="PF03358"/>
    </source>
</evidence>
<dbReference type="InterPro" id="IPR005025">
    <property type="entry name" value="FMN_Rdtase-like_dom"/>
</dbReference>
<dbReference type="InterPro" id="IPR029039">
    <property type="entry name" value="Flavoprotein-like_sf"/>
</dbReference>
<reference evidence="2 3" key="1">
    <citation type="submission" date="2017-05" db="EMBL/GenBank/DDBJ databases">
        <authorList>
            <person name="Varghese N."/>
            <person name="Submissions S."/>
        </authorList>
    </citation>
    <scope>NUCLEOTIDE SEQUENCE [LARGE SCALE GENOMIC DNA]</scope>
    <source>
        <strain evidence="2 3">DSM 29734</strain>
    </source>
</reference>
<dbReference type="RefSeq" id="WP_283424327.1">
    <property type="nucleotide sequence ID" value="NZ_FXTY01000001.1"/>
</dbReference>
<dbReference type="Pfam" id="PF03358">
    <property type="entry name" value="FMN_red"/>
    <property type="match status" value="1"/>
</dbReference>
<keyword evidence="3" id="KW-1185">Reference proteome</keyword>
<accession>A0ABY1NAC9</accession>
<evidence type="ECO:0000313" key="2">
    <source>
        <dbReference type="EMBL" id="SMP04679.1"/>
    </source>
</evidence>
<organism evidence="2 3">
    <name type="scientific">Shimia sagamensis</name>
    <dbReference type="NCBI Taxonomy" id="1566352"/>
    <lineage>
        <taxon>Bacteria</taxon>
        <taxon>Pseudomonadati</taxon>
        <taxon>Pseudomonadota</taxon>
        <taxon>Alphaproteobacteria</taxon>
        <taxon>Rhodobacterales</taxon>
        <taxon>Roseobacteraceae</taxon>
    </lineage>
</organism>
<sequence length="184" mass="19684">MPHKLLGISGALRADSTNSKLLREAARLYGADSYVEANLNIPLYDGDLESNSGIPEEVKRLVQQIAEADAVLISTPEYNGAVTGVLKNALDWISRHWEKPMVGKPVALMSAAAGRAGGVRAQTMLRSCLVAFRPRITLAPEIGIADSGNAFDENGQLTNERYATSVTTLMAALKADVDQMSNNA</sequence>
<dbReference type="PANTHER" id="PTHR30543:SF21">
    <property type="entry name" value="NAD(P)H-DEPENDENT FMN REDUCTASE LOT6"/>
    <property type="match status" value="1"/>
</dbReference>
<dbReference type="EMBL" id="FXTY01000001">
    <property type="protein sequence ID" value="SMP04679.1"/>
    <property type="molecule type" value="Genomic_DNA"/>
</dbReference>
<dbReference type="Gene3D" id="3.40.50.360">
    <property type="match status" value="1"/>
</dbReference>
<comment type="caution">
    <text evidence="2">The sequence shown here is derived from an EMBL/GenBank/DDBJ whole genome shotgun (WGS) entry which is preliminary data.</text>
</comment>
<evidence type="ECO:0000313" key="3">
    <source>
        <dbReference type="Proteomes" id="UP001157961"/>
    </source>
</evidence>
<protein>
    <submittedName>
        <fullName evidence="2">Chromate reductase</fullName>
    </submittedName>
</protein>
<dbReference type="PANTHER" id="PTHR30543">
    <property type="entry name" value="CHROMATE REDUCTASE"/>
    <property type="match status" value="1"/>
</dbReference>